<feature type="domain" description="Methyltransferase" evidence="3">
    <location>
        <begin position="34"/>
        <end position="122"/>
    </location>
</feature>
<gene>
    <name evidence="4" type="ORF">HKN21_06865</name>
</gene>
<comment type="caution">
    <text evidence="4">The sequence shown here is derived from an EMBL/GenBank/DDBJ whole genome shotgun (WGS) entry which is preliminary data.</text>
</comment>
<accession>A0A7Y2E748</accession>
<dbReference type="SUPFAM" id="SSF53335">
    <property type="entry name" value="S-adenosyl-L-methionine-dependent methyltransferases"/>
    <property type="match status" value="1"/>
</dbReference>
<sequence length="251" mass="28666">MVWDPTQYDKFERERAAPFFDLLDLVEKRKGISVVDLGCGTGKLTQILSDALPESQVTGIDNSEAMLEKARPLAGDRLRFEHGTVEELSGSWHLIFSNAALHWIPDHAALLPKLWSMIQPGGQLAVQVPSNHNHMAHRMIFDLGKTEPYATKLSHWTRVSPVQDIDWYGNVLFKLGAKNIRVSERIYPGFMEDSDAVVEWNKGTVMVPYKEKLGDLWPQFLEAYRQKLKQAWPDSPLMYGYRRTLFAAQKP</sequence>
<organism evidence="4 5">
    <name type="scientific">Eiseniibacteriota bacterium</name>
    <dbReference type="NCBI Taxonomy" id="2212470"/>
    <lineage>
        <taxon>Bacteria</taxon>
        <taxon>Candidatus Eiseniibacteriota</taxon>
    </lineage>
</organism>
<dbReference type="GO" id="GO:0030798">
    <property type="term" value="F:trans-aconitate 2-methyltransferase activity"/>
    <property type="evidence" value="ECO:0007669"/>
    <property type="project" value="InterPro"/>
</dbReference>
<dbReference type="PANTHER" id="PTHR43861">
    <property type="entry name" value="TRANS-ACONITATE 2-METHYLTRANSFERASE-RELATED"/>
    <property type="match status" value="1"/>
</dbReference>
<evidence type="ECO:0000259" key="3">
    <source>
        <dbReference type="Pfam" id="PF13649"/>
    </source>
</evidence>
<name>A0A7Y2E748_UNCEI</name>
<dbReference type="GO" id="GO:0032259">
    <property type="term" value="P:methylation"/>
    <property type="evidence" value="ECO:0007669"/>
    <property type="project" value="UniProtKB-KW"/>
</dbReference>
<reference evidence="4 5" key="1">
    <citation type="submission" date="2020-03" db="EMBL/GenBank/DDBJ databases">
        <title>Metabolic flexibility allows generalist bacteria to become dominant in a frequently disturbed ecosystem.</title>
        <authorList>
            <person name="Chen Y.-J."/>
            <person name="Leung P.M."/>
            <person name="Bay S.K."/>
            <person name="Hugenholtz P."/>
            <person name="Kessler A.J."/>
            <person name="Shelley G."/>
            <person name="Waite D.W."/>
            <person name="Cook P.L."/>
            <person name="Greening C."/>
        </authorList>
    </citation>
    <scope>NUCLEOTIDE SEQUENCE [LARGE SCALE GENOMIC DNA]</scope>
    <source>
        <strain evidence="4">SS_bin_28</strain>
    </source>
</reference>
<dbReference type="InterPro" id="IPR041698">
    <property type="entry name" value="Methyltransf_25"/>
</dbReference>
<keyword evidence="2 4" id="KW-0808">Transferase</keyword>
<evidence type="ECO:0000256" key="2">
    <source>
        <dbReference type="ARBA" id="ARBA00022679"/>
    </source>
</evidence>
<protein>
    <submittedName>
        <fullName evidence="4">Methyltransferase domain-containing protein</fullName>
    </submittedName>
</protein>
<dbReference type="AlphaFoldDB" id="A0A7Y2E748"/>
<dbReference type="Proteomes" id="UP000547674">
    <property type="component" value="Unassembled WGS sequence"/>
</dbReference>
<dbReference type="Pfam" id="PF13649">
    <property type="entry name" value="Methyltransf_25"/>
    <property type="match status" value="1"/>
</dbReference>
<evidence type="ECO:0000313" key="5">
    <source>
        <dbReference type="Proteomes" id="UP000547674"/>
    </source>
</evidence>
<dbReference type="InterPro" id="IPR029063">
    <property type="entry name" value="SAM-dependent_MTases_sf"/>
</dbReference>
<dbReference type="CDD" id="cd02440">
    <property type="entry name" value="AdoMet_MTases"/>
    <property type="match status" value="1"/>
</dbReference>
<evidence type="ECO:0000313" key="4">
    <source>
        <dbReference type="EMBL" id="NNF06464.1"/>
    </source>
</evidence>
<dbReference type="Gene3D" id="1.10.150.290">
    <property type="entry name" value="S-adenosyl-L-methionine-dependent methyltransferases"/>
    <property type="match status" value="1"/>
</dbReference>
<dbReference type="EMBL" id="JABDJR010000263">
    <property type="protein sequence ID" value="NNF06464.1"/>
    <property type="molecule type" value="Genomic_DNA"/>
</dbReference>
<keyword evidence="1 4" id="KW-0489">Methyltransferase</keyword>
<dbReference type="InterPro" id="IPR023149">
    <property type="entry name" value="Trans_acon_MeTrfase_C"/>
</dbReference>
<dbReference type="PANTHER" id="PTHR43861:SF1">
    <property type="entry name" value="TRANS-ACONITATE 2-METHYLTRANSFERASE"/>
    <property type="match status" value="1"/>
</dbReference>
<dbReference type="Gene3D" id="3.40.50.150">
    <property type="entry name" value="Vaccinia Virus protein VP39"/>
    <property type="match status" value="1"/>
</dbReference>
<proteinExistence type="predicted"/>
<evidence type="ECO:0000256" key="1">
    <source>
        <dbReference type="ARBA" id="ARBA00022603"/>
    </source>
</evidence>